<gene>
    <name evidence="1" type="ORF">HanXRQr2_Chr04g0168641</name>
</gene>
<reference evidence="1" key="2">
    <citation type="submission" date="2020-06" db="EMBL/GenBank/DDBJ databases">
        <title>Helianthus annuus Genome sequencing and assembly Release 2.</title>
        <authorList>
            <person name="Gouzy J."/>
            <person name="Langlade N."/>
            <person name="Munos S."/>
        </authorList>
    </citation>
    <scope>NUCLEOTIDE SEQUENCE</scope>
    <source>
        <tissue evidence="1">Leaves</tissue>
    </source>
</reference>
<proteinExistence type="predicted"/>
<keyword evidence="2" id="KW-1185">Reference proteome</keyword>
<accession>A0A9K3J8U6</accession>
<dbReference type="AlphaFoldDB" id="A0A9K3J8U6"/>
<sequence>MNHPKTIENSKIGELCTHVEVQSILNLENSISSIKPRKLKQHLVIESLVKQKTPKSEDRKE</sequence>
<dbReference type="EMBL" id="MNCJ02000319">
    <property type="protein sequence ID" value="KAF5810377.1"/>
    <property type="molecule type" value="Genomic_DNA"/>
</dbReference>
<evidence type="ECO:0000313" key="2">
    <source>
        <dbReference type="Proteomes" id="UP000215914"/>
    </source>
</evidence>
<comment type="caution">
    <text evidence="1">The sequence shown here is derived from an EMBL/GenBank/DDBJ whole genome shotgun (WGS) entry which is preliminary data.</text>
</comment>
<dbReference type="Proteomes" id="UP000215914">
    <property type="component" value="Unassembled WGS sequence"/>
</dbReference>
<name>A0A9K3J8U6_HELAN</name>
<organism evidence="1 2">
    <name type="scientific">Helianthus annuus</name>
    <name type="common">Common sunflower</name>
    <dbReference type="NCBI Taxonomy" id="4232"/>
    <lineage>
        <taxon>Eukaryota</taxon>
        <taxon>Viridiplantae</taxon>
        <taxon>Streptophyta</taxon>
        <taxon>Embryophyta</taxon>
        <taxon>Tracheophyta</taxon>
        <taxon>Spermatophyta</taxon>
        <taxon>Magnoliopsida</taxon>
        <taxon>eudicotyledons</taxon>
        <taxon>Gunneridae</taxon>
        <taxon>Pentapetalae</taxon>
        <taxon>asterids</taxon>
        <taxon>campanulids</taxon>
        <taxon>Asterales</taxon>
        <taxon>Asteraceae</taxon>
        <taxon>Asteroideae</taxon>
        <taxon>Heliantheae alliance</taxon>
        <taxon>Heliantheae</taxon>
        <taxon>Helianthus</taxon>
    </lineage>
</organism>
<reference evidence="1" key="1">
    <citation type="journal article" date="2017" name="Nature">
        <title>The sunflower genome provides insights into oil metabolism, flowering and Asterid evolution.</title>
        <authorList>
            <person name="Badouin H."/>
            <person name="Gouzy J."/>
            <person name="Grassa C.J."/>
            <person name="Murat F."/>
            <person name="Staton S.E."/>
            <person name="Cottret L."/>
            <person name="Lelandais-Briere C."/>
            <person name="Owens G.L."/>
            <person name="Carrere S."/>
            <person name="Mayjonade B."/>
            <person name="Legrand L."/>
            <person name="Gill N."/>
            <person name="Kane N.C."/>
            <person name="Bowers J.E."/>
            <person name="Hubner S."/>
            <person name="Bellec A."/>
            <person name="Berard A."/>
            <person name="Berges H."/>
            <person name="Blanchet N."/>
            <person name="Boniface M.C."/>
            <person name="Brunel D."/>
            <person name="Catrice O."/>
            <person name="Chaidir N."/>
            <person name="Claudel C."/>
            <person name="Donnadieu C."/>
            <person name="Faraut T."/>
            <person name="Fievet G."/>
            <person name="Helmstetter N."/>
            <person name="King M."/>
            <person name="Knapp S.J."/>
            <person name="Lai Z."/>
            <person name="Le Paslier M.C."/>
            <person name="Lippi Y."/>
            <person name="Lorenzon L."/>
            <person name="Mandel J.R."/>
            <person name="Marage G."/>
            <person name="Marchand G."/>
            <person name="Marquand E."/>
            <person name="Bret-Mestries E."/>
            <person name="Morien E."/>
            <person name="Nambeesan S."/>
            <person name="Nguyen T."/>
            <person name="Pegot-Espagnet P."/>
            <person name="Pouilly N."/>
            <person name="Raftis F."/>
            <person name="Sallet E."/>
            <person name="Schiex T."/>
            <person name="Thomas J."/>
            <person name="Vandecasteele C."/>
            <person name="Vares D."/>
            <person name="Vear F."/>
            <person name="Vautrin S."/>
            <person name="Crespi M."/>
            <person name="Mangin B."/>
            <person name="Burke J.M."/>
            <person name="Salse J."/>
            <person name="Munos S."/>
            <person name="Vincourt P."/>
            <person name="Rieseberg L.H."/>
            <person name="Langlade N.B."/>
        </authorList>
    </citation>
    <scope>NUCLEOTIDE SEQUENCE</scope>
    <source>
        <tissue evidence="1">Leaves</tissue>
    </source>
</reference>
<evidence type="ECO:0000313" key="1">
    <source>
        <dbReference type="EMBL" id="KAF5810377.1"/>
    </source>
</evidence>
<dbReference type="Gramene" id="mRNA:HanXRQr2_Chr04g0168641">
    <property type="protein sequence ID" value="CDS:HanXRQr2_Chr04g0168641.1"/>
    <property type="gene ID" value="HanXRQr2_Chr04g0168641"/>
</dbReference>
<protein>
    <submittedName>
        <fullName evidence="1">Uncharacterized protein</fullName>
    </submittedName>
</protein>